<evidence type="ECO:0000256" key="1">
    <source>
        <dbReference type="ARBA" id="ARBA00000798"/>
    </source>
</evidence>
<organism evidence="14">
    <name type="scientific">Coccomyxa subellipsoidea</name>
    <dbReference type="NCBI Taxonomy" id="248742"/>
    <lineage>
        <taxon>Eukaryota</taxon>
        <taxon>Viridiplantae</taxon>
        <taxon>Chlorophyta</taxon>
        <taxon>core chlorophytes</taxon>
        <taxon>Trebouxiophyceae</taxon>
        <taxon>Trebouxiophyceae incertae sedis</taxon>
        <taxon>Coccomyxaceae</taxon>
        <taxon>Coccomyxa</taxon>
    </lineage>
</organism>
<evidence type="ECO:0000259" key="13">
    <source>
        <dbReference type="PROSITE" id="PS50035"/>
    </source>
</evidence>
<dbReference type="Pfam" id="PF00614">
    <property type="entry name" value="PLDc"/>
    <property type="match status" value="1"/>
</dbReference>
<evidence type="ECO:0000256" key="3">
    <source>
        <dbReference type="ARBA" id="ARBA00010683"/>
    </source>
</evidence>
<dbReference type="InterPro" id="IPR035892">
    <property type="entry name" value="C2_domain_sf"/>
</dbReference>
<sequence>MVWLHGMLHVVIHEAKNLPRDRVVRLPDKARHKLKPLDKLIGATEKCMLGERASNPYVVISVGDSRRARTSIKEQSFNPVWNEVFDIFVADQEEYVWLTLKDADSIGAPTMGLTRVAVAELVKGQVFEEWFPLVDTVMHSLKHGAALRATVSFRSVFADEDFRPGTMNRGIPFTYLPIRDGCRLTLYNDAHQELDTPPIQLSDGGSFQPRGAWTDLYEALCSAQHLIYIAGWSVYDKITLIRDPSKPMLPSEIPTLGELLIKKAEEGVRVLLLVWDDQTSLNSPLLRNGMMATHDEDTRLFFADSKVECALVPREGGTVDSVTQKITKGNMFTHHQKSVIVDAADPRDPNVRQMTAFMGGLDLCDGRYDTPQHTLFHTLNTVHSEDYHQACCPEANPKFGGPRQPWHDIHCRLQGPVATDVLVNHVQRWLKQASDKVDKLLPLPEMPNLIAPETQMRGPGDPAAFVVDPADPEAWRAQLFRSIDSDSAGGMPPGSEASALGLDSGKGKVIDASIHSAYVTAIRRAQRFIYIENQYFLGSSHAWPADRSAPCRHLIPLEIALKVVSKINAGERFAVYIVLPMYSEGDPESGSVQEILRFQTHTMRMMYTLIGGALRAKGSAEHPRDYLNFFCLGNREAVLPTDPVPDMTPPPTSYLARAQAARRFLIYVHSKMMIVDDEYIIVGSANINQRSQDGTRDTELAVGALQPRHVTPPGGATPRGQVHGFRLALWKEHTNGIFDSFYDPSSLTCAREMHGIGKANWDAFVSPMVTDLYGHLLLYPIQVNPDGSIQEMPGAECFPDSAARVFGATSVSLPDILTT</sequence>
<dbReference type="PANTHER" id="PTHR18896">
    <property type="entry name" value="PHOSPHOLIPASE D"/>
    <property type="match status" value="1"/>
</dbReference>
<dbReference type="SMART" id="SM00155">
    <property type="entry name" value="PLDc"/>
    <property type="match status" value="2"/>
</dbReference>
<dbReference type="SUPFAM" id="SSF56024">
    <property type="entry name" value="Phospholipase D/nuclease"/>
    <property type="match status" value="2"/>
</dbReference>
<dbReference type="GO" id="GO:0046470">
    <property type="term" value="P:phosphatidylcholine metabolic process"/>
    <property type="evidence" value="ECO:0007669"/>
    <property type="project" value="InterPro"/>
</dbReference>
<accession>A0A385ND78</accession>
<dbReference type="SUPFAM" id="SSF49562">
    <property type="entry name" value="C2 domain (Calcium/lipid-binding domain, CaLB)"/>
    <property type="match status" value="1"/>
</dbReference>
<comment type="catalytic activity">
    <reaction evidence="1 11">
        <text>a 1,2-diacyl-sn-glycero-3-phosphocholine + H2O = a 1,2-diacyl-sn-glycero-3-phosphate + choline + H(+)</text>
        <dbReference type="Rhea" id="RHEA:14445"/>
        <dbReference type="ChEBI" id="CHEBI:15354"/>
        <dbReference type="ChEBI" id="CHEBI:15377"/>
        <dbReference type="ChEBI" id="CHEBI:15378"/>
        <dbReference type="ChEBI" id="CHEBI:57643"/>
        <dbReference type="ChEBI" id="CHEBI:58608"/>
        <dbReference type="EC" id="3.1.4.4"/>
    </reaction>
</comment>
<evidence type="ECO:0000256" key="10">
    <source>
        <dbReference type="ARBA" id="ARBA00023098"/>
    </source>
</evidence>
<dbReference type="PROSITE" id="PS50004">
    <property type="entry name" value="C2"/>
    <property type="match status" value="1"/>
</dbReference>
<dbReference type="PANTHER" id="PTHR18896:SF60">
    <property type="entry name" value="PHOSPHOLIPASE D"/>
    <property type="match status" value="1"/>
</dbReference>
<feature type="domain" description="PLD phosphodiesterase" evidence="13">
    <location>
        <begin position="330"/>
        <end position="367"/>
    </location>
</feature>
<reference evidence="14" key="1">
    <citation type="submission" date="2018-01" db="EMBL/GenBank/DDBJ databases">
        <title>Mining plant Phospholipase D: unrevealing new residues important for catalytic activity.</title>
        <authorList>
            <person name="Arhab Y."/>
            <person name="Abousalham A."/>
            <person name="Noiriel A."/>
        </authorList>
    </citation>
    <scope>NUCLEOTIDE SEQUENCE</scope>
    <source>
        <strain evidence="14">C-169</strain>
    </source>
</reference>
<evidence type="ECO:0000256" key="4">
    <source>
        <dbReference type="ARBA" id="ARBA00012027"/>
    </source>
</evidence>
<feature type="domain" description="C2" evidence="12">
    <location>
        <begin position="1"/>
        <end position="131"/>
    </location>
</feature>
<evidence type="ECO:0000256" key="8">
    <source>
        <dbReference type="ARBA" id="ARBA00022837"/>
    </source>
</evidence>
<keyword evidence="6" id="KW-0677">Repeat</keyword>
<dbReference type="InterPro" id="IPR015679">
    <property type="entry name" value="PLipase_D_fam"/>
</dbReference>
<evidence type="ECO:0000256" key="11">
    <source>
        <dbReference type="PIRNR" id="PIRNR036470"/>
    </source>
</evidence>
<dbReference type="GO" id="GO:0009395">
    <property type="term" value="P:phospholipid catabolic process"/>
    <property type="evidence" value="ECO:0007669"/>
    <property type="project" value="TreeGrafter"/>
</dbReference>
<dbReference type="Gene3D" id="2.60.40.150">
    <property type="entry name" value="C2 domain"/>
    <property type="match status" value="1"/>
</dbReference>
<feature type="domain" description="PLD phosphodiesterase" evidence="13">
    <location>
        <begin position="664"/>
        <end position="691"/>
    </location>
</feature>
<dbReference type="InterPro" id="IPR000008">
    <property type="entry name" value="C2_dom"/>
</dbReference>
<keyword evidence="7 11" id="KW-0378">Hydrolase</keyword>
<evidence type="ECO:0000313" key="14">
    <source>
        <dbReference type="EMBL" id="AYA70427.1"/>
    </source>
</evidence>
<dbReference type="GO" id="GO:0005509">
    <property type="term" value="F:calcium ion binding"/>
    <property type="evidence" value="ECO:0007669"/>
    <property type="project" value="InterPro"/>
</dbReference>
<evidence type="ECO:0000256" key="6">
    <source>
        <dbReference type="ARBA" id="ARBA00022737"/>
    </source>
</evidence>
<dbReference type="InterPro" id="IPR011402">
    <property type="entry name" value="PLipase_D_pln"/>
</dbReference>
<dbReference type="SMART" id="SM00239">
    <property type="entry name" value="C2"/>
    <property type="match status" value="1"/>
</dbReference>
<name>A0A385ND78_9CHLO</name>
<dbReference type="AlphaFoldDB" id="A0A385ND78"/>
<protein>
    <recommendedName>
        <fullName evidence="4 11">Phospholipase D</fullName>
        <ecNumber evidence="4 11">3.1.4.4</ecNumber>
    </recommendedName>
</protein>
<dbReference type="Gene3D" id="3.30.870.10">
    <property type="entry name" value="Endonuclease Chain A"/>
    <property type="match status" value="2"/>
</dbReference>
<evidence type="ECO:0000259" key="12">
    <source>
        <dbReference type="PROSITE" id="PS50004"/>
    </source>
</evidence>
<dbReference type="GO" id="GO:0005886">
    <property type="term" value="C:plasma membrane"/>
    <property type="evidence" value="ECO:0007669"/>
    <property type="project" value="TreeGrafter"/>
</dbReference>
<dbReference type="EMBL" id="MG807645">
    <property type="protein sequence ID" value="AYA70427.1"/>
    <property type="molecule type" value="mRNA"/>
</dbReference>
<evidence type="ECO:0000256" key="9">
    <source>
        <dbReference type="ARBA" id="ARBA00022963"/>
    </source>
</evidence>
<evidence type="ECO:0000256" key="2">
    <source>
        <dbReference type="ARBA" id="ARBA00001913"/>
    </source>
</evidence>
<dbReference type="InterPro" id="IPR001736">
    <property type="entry name" value="PLipase_D/transphosphatidylase"/>
</dbReference>
<dbReference type="Pfam" id="PF00168">
    <property type="entry name" value="C2"/>
    <property type="match status" value="1"/>
</dbReference>
<keyword evidence="10" id="KW-0443">Lipid metabolism</keyword>
<keyword evidence="9 11" id="KW-0442">Lipid degradation</keyword>
<evidence type="ECO:0000256" key="5">
    <source>
        <dbReference type="ARBA" id="ARBA00022723"/>
    </source>
</evidence>
<dbReference type="PROSITE" id="PS50035">
    <property type="entry name" value="PLD"/>
    <property type="match status" value="2"/>
</dbReference>
<keyword evidence="8 11" id="KW-0106">Calcium</keyword>
<proteinExistence type="evidence at transcript level"/>
<keyword evidence="5" id="KW-0479">Metal-binding</keyword>
<comment type="similarity">
    <text evidence="3 11">Belongs to the phospholipase D family. C2-PLD subfamily.</text>
</comment>
<dbReference type="GO" id="GO:0004630">
    <property type="term" value="F:phospholipase D activity"/>
    <property type="evidence" value="ECO:0007669"/>
    <property type="project" value="UniProtKB-EC"/>
</dbReference>
<dbReference type="Pfam" id="PF12357">
    <property type="entry name" value="PLD_C"/>
    <property type="match status" value="1"/>
</dbReference>
<dbReference type="EC" id="3.1.4.4" evidence="4 11"/>
<dbReference type="InterPro" id="IPR024632">
    <property type="entry name" value="PLipase_D_C"/>
</dbReference>
<evidence type="ECO:0000256" key="7">
    <source>
        <dbReference type="ARBA" id="ARBA00022801"/>
    </source>
</evidence>
<comment type="cofactor">
    <cofactor evidence="2 11">
        <name>Ca(2+)</name>
        <dbReference type="ChEBI" id="CHEBI:29108"/>
    </cofactor>
</comment>
<comment type="function">
    <text evidence="11">Hydrolyzes glycerol-phospholipids at the terminal phosphodiesteric bond.</text>
</comment>
<dbReference type="PIRSF" id="PIRSF036470">
    <property type="entry name" value="PLD_plant"/>
    <property type="match status" value="1"/>
</dbReference>